<dbReference type="Ensembl" id="ENSAMXT00000030140.1">
    <property type="protein sequence ID" value="ENSAMXP00000049488.1"/>
    <property type="gene ID" value="ENSAMXG00000034550.1"/>
</dbReference>
<dbReference type="Pfam" id="PF13384">
    <property type="entry name" value="HTH_23"/>
    <property type="match status" value="1"/>
</dbReference>
<dbReference type="AlphaFoldDB" id="A0A3B1K4Q1"/>
<dbReference type="InterPro" id="IPR052338">
    <property type="entry name" value="Transposase_5"/>
</dbReference>
<dbReference type="STRING" id="7994.ENSAMXP00000049488"/>
<dbReference type="Gene3D" id="1.10.10.10">
    <property type="entry name" value="Winged helix-like DNA-binding domain superfamily/Winged helix DNA-binding domain"/>
    <property type="match status" value="1"/>
</dbReference>
<reference evidence="3" key="4">
    <citation type="submission" date="2025-09" db="UniProtKB">
        <authorList>
            <consortium name="Ensembl"/>
        </authorList>
    </citation>
    <scope>IDENTIFICATION</scope>
</reference>
<keyword evidence="4" id="KW-1185">Reference proteome</keyword>
<dbReference type="PANTHER" id="PTHR23022">
    <property type="entry name" value="TRANSPOSABLE ELEMENT-RELATED"/>
    <property type="match status" value="1"/>
</dbReference>
<protein>
    <recommendedName>
        <fullName evidence="5">Tc1-like transposase DDE domain-containing protein</fullName>
    </recommendedName>
</protein>
<organism evidence="3 4">
    <name type="scientific">Astyanax mexicanus</name>
    <name type="common">Blind cave fish</name>
    <name type="synonym">Astyanax fasciatus mexicanus</name>
    <dbReference type="NCBI Taxonomy" id="7994"/>
    <lineage>
        <taxon>Eukaryota</taxon>
        <taxon>Metazoa</taxon>
        <taxon>Chordata</taxon>
        <taxon>Craniata</taxon>
        <taxon>Vertebrata</taxon>
        <taxon>Euteleostomi</taxon>
        <taxon>Actinopterygii</taxon>
        <taxon>Neopterygii</taxon>
        <taxon>Teleostei</taxon>
        <taxon>Ostariophysi</taxon>
        <taxon>Characiformes</taxon>
        <taxon>Characoidei</taxon>
        <taxon>Acestrorhamphidae</taxon>
        <taxon>Acestrorhamphinae</taxon>
        <taxon>Astyanax</taxon>
    </lineage>
</organism>
<name>A0A3B1K4Q1_ASTMX</name>
<dbReference type="InterPro" id="IPR036388">
    <property type="entry name" value="WH-like_DNA-bd_sf"/>
</dbReference>
<dbReference type="InterPro" id="IPR009057">
    <property type="entry name" value="Homeodomain-like_sf"/>
</dbReference>
<proteinExistence type="predicted"/>
<dbReference type="InterPro" id="IPR047655">
    <property type="entry name" value="Transpos_IS630-like"/>
</dbReference>
<dbReference type="GO" id="GO:0006313">
    <property type="term" value="P:DNA transposition"/>
    <property type="evidence" value="ECO:0007669"/>
    <property type="project" value="InterPro"/>
</dbReference>
<dbReference type="GeneTree" id="ENSGT01150000286900"/>
<feature type="domain" description="Transposase Tc1-like" evidence="1">
    <location>
        <begin position="69"/>
        <end position="140"/>
    </location>
</feature>
<reference evidence="4" key="1">
    <citation type="submission" date="2013-03" db="EMBL/GenBank/DDBJ databases">
        <authorList>
            <person name="Jeffery W."/>
            <person name="Warren W."/>
            <person name="Wilson R.K."/>
        </authorList>
    </citation>
    <scope>NUCLEOTIDE SEQUENCE</scope>
    <source>
        <strain evidence="4">female</strain>
    </source>
</reference>
<evidence type="ECO:0000313" key="4">
    <source>
        <dbReference type="Proteomes" id="UP000018467"/>
    </source>
</evidence>
<dbReference type="InterPro" id="IPR036397">
    <property type="entry name" value="RNaseH_sf"/>
</dbReference>
<dbReference type="GO" id="GO:0003677">
    <property type="term" value="F:DNA binding"/>
    <property type="evidence" value="ECO:0007669"/>
    <property type="project" value="InterPro"/>
</dbReference>
<dbReference type="InterPro" id="IPR002492">
    <property type="entry name" value="Transposase_Tc1-like"/>
</dbReference>
<reference evidence="4" key="2">
    <citation type="journal article" date="2014" name="Nat. Commun.">
        <title>The cavefish genome reveals candidate genes for eye loss.</title>
        <authorList>
            <person name="McGaugh S.E."/>
            <person name="Gross J.B."/>
            <person name="Aken B."/>
            <person name="Blin M."/>
            <person name="Borowsky R."/>
            <person name="Chalopin D."/>
            <person name="Hinaux H."/>
            <person name="Jeffery W.R."/>
            <person name="Keene A."/>
            <person name="Ma L."/>
            <person name="Minx P."/>
            <person name="Murphy D."/>
            <person name="O'Quin K.E."/>
            <person name="Retaux S."/>
            <person name="Rohner N."/>
            <person name="Searle S.M."/>
            <person name="Stahl B.A."/>
            <person name="Tabin C."/>
            <person name="Volff J.N."/>
            <person name="Yoshizawa M."/>
            <person name="Warren W.C."/>
        </authorList>
    </citation>
    <scope>NUCLEOTIDE SEQUENCE [LARGE SCALE GENOMIC DNA]</scope>
    <source>
        <strain evidence="4">female</strain>
    </source>
</reference>
<evidence type="ECO:0008006" key="5">
    <source>
        <dbReference type="Google" id="ProtNLM"/>
    </source>
</evidence>
<dbReference type="InterPro" id="IPR038717">
    <property type="entry name" value="Tc1-like_DDE_dom"/>
</dbReference>
<reference evidence="3" key="3">
    <citation type="submission" date="2025-08" db="UniProtKB">
        <authorList>
            <consortium name="Ensembl"/>
        </authorList>
    </citation>
    <scope>IDENTIFICATION</scope>
</reference>
<dbReference type="Proteomes" id="UP000018467">
    <property type="component" value="Unassembled WGS sequence"/>
</dbReference>
<dbReference type="Gene3D" id="3.30.420.10">
    <property type="entry name" value="Ribonuclease H-like superfamily/Ribonuclease H"/>
    <property type="match status" value="1"/>
</dbReference>
<evidence type="ECO:0000259" key="2">
    <source>
        <dbReference type="Pfam" id="PF13358"/>
    </source>
</evidence>
<feature type="domain" description="Tc1-like transposase DDE" evidence="2">
    <location>
        <begin position="150"/>
        <end position="293"/>
    </location>
</feature>
<evidence type="ECO:0000313" key="3">
    <source>
        <dbReference type="Ensembl" id="ENSAMXP00000049488.1"/>
    </source>
</evidence>
<dbReference type="PANTHER" id="PTHR23022:SF134">
    <property type="entry name" value="TRANSPOSABLE ELEMENT TC1 TRANSPOSASE"/>
    <property type="match status" value="1"/>
</dbReference>
<dbReference type="NCBIfam" id="NF033545">
    <property type="entry name" value="transpos_IS630"/>
    <property type="match status" value="1"/>
</dbReference>
<dbReference type="SUPFAM" id="SSF46689">
    <property type="entry name" value="Homeodomain-like"/>
    <property type="match status" value="1"/>
</dbReference>
<accession>A0A3B1K4Q1</accession>
<dbReference type="Pfam" id="PF01498">
    <property type="entry name" value="HTH_Tnp_Tc3_2"/>
    <property type="match status" value="1"/>
</dbReference>
<dbReference type="InParanoid" id="A0A3B1K4Q1"/>
<dbReference type="GO" id="GO:0015074">
    <property type="term" value="P:DNA integration"/>
    <property type="evidence" value="ECO:0007669"/>
    <property type="project" value="InterPro"/>
</dbReference>
<sequence length="340" mass="38777">MASRSKVTETLRQQVVQMKAKGMTISAIAREVGRSKSVISRMLHLYNTTNSFKSHKKAGRPRKTNAREDRIIRRISMSNRFNTATGIARQFSIEQGKDLSRHTVSRRLRTVGLKAHSAVTKPLISRKNQKARLAFAEEHVVWTEEKWSKVHFSDESKFNLFGSDGKHYVRRQTGERLNPKCVKKSVKGGGGSVMVWGMFSATGVGPFIELHGRVNANVYQNLLRQHAVPSLRSSPNQPAVFMQDNAPCHTAKRVKQYLETENIKIMKWPAQSPDLNPKENLWKILGDKVMAKKPTTVTELWKRLKEEWTRITPEQCERLVMSCGRRCAEVIQSNGLYTSY</sequence>
<dbReference type="Pfam" id="PF13358">
    <property type="entry name" value="DDE_3"/>
    <property type="match status" value="1"/>
</dbReference>
<dbReference type="Bgee" id="ENSAMXG00000034550">
    <property type="expression patterns" value="Expressed in muscle tissue and 7 other cell types or tissues"/>
</dbReference>
<evidence type="ECO:0000259" key="1">
    <source>
        <dbReference type="Pfam" id="PF01498"/>
    </source>
</evidence>